<dbReference type="AlphaFoldDB" id="A0A2G8L3D0"/>
<dbReference type="OrthoDB" id="441129at2759"/>
<name>A0A2G8L3D0_STIJA</name>
<gene>
    <name evidence="13" type="ORF">BSL78_08351</name>
</gene>
<evidence type="ECO:0000313" key="13">
    <source>
        <dbReference type="EMBL" id="PIK54752.1"/>
    </source>
</evidence>
<evidence type="ECO:0000256" key="8">
    <source>
        <dbReference type="ARBA" id="ARBA00023273"/>
    </source>
</evidence>
<keyword evidence="14" id="KW-1185">Reference proteome</keyword>
<keyword evidence="6" id="KW-0969">Cilium</keyword>
<evidence type="ECO:0000259" key="12">
    <source>
        <dbReference type="Pfam" id="PF14988"/>
    </source>
</evidence>
<evidence type="ECO:0000256" key="11">
    <source>
        <dbReference type="SAM" id="MobiDB-lite"/>
    </source>
</evidence>
<feature type="coiled-coil region" evidence="10">
    <location>
        <begin position="239"/>
        <end position="305"/>
    </location>
</feature>
<keyword evidence="8" id="KW-0966">Cell projection</keyword>
<dbReference type="Pfam" id="PF14988">
    <property type="entry name" value="DUF4515"/>
    <property type="match status" value="1"/>
</dbReference>
<evidence type="ECO:0000256" key="7">
    <source>
        <dbReference type="ARBA" id="ARBA00023212"/>
    </source>
</evidence>
<keyword evidence="4" id="KW-0963">Cytoplasm</keyword>
<sequence length="537" mass="62513">MPKKTKKGGKGKKGKGKGKKSKKEKFTDTALSIANTKLWESRLDATEKSRLEFRDNAKRLAFDNESLQKQLMVTEKDTVDVISYLKREDQSKEDLISKLQKELKDTRRDARKEKQEIIADFTQRMNQLELDLKERTDEVKLMQSELKLVKEFRRKRGQMQKELEDIKEEMFLTNKEHTQQLQRMEHKFFEEKIRLQQEASQKIAELAERAHTEAVSKLDETTRSVYKENVRVNEALGYHIKESEELKALEERLAKENKQLKEGKELNEFLVKDKVVENKRQKSQIKELQEKVQSLETALSHIVKEFEREQDITKNQAEIQTSSSKVEIAKLLRTVQLQNKEMTKVKKLAKTVLEQRTEMEQFFLHSLEIVKKEIAANRAKYLRDATTAYQKRMLEAHRGRNQYPKIRNFQQSETSTNNVHDDIKAAESWSGMGHKVDISELTWEQRERVLRLLFAKMNGSRVRPKPIENLAPTMNQKRPTLTMEPSLAIEGPKEPEGDATFITQADISQDLTEKQSATILPNLAASDQLQTNMTAVS</sequence>
<evidence type="ECO:0000256" key="5">
    <source>
        <dbReference type="ARBA" id="ARBA00023054"/>
    </source>
</evidence>
<evidence type="ECO:0000256" key="9">
    <source>
        <dbReference type="ARBA" id="ARBA00031573"/>
    </source>
</evidence>
<keyword evidence="5 10" id="KW-0175">Coiled coil</keyword>
<proteinExistence type="inferred from homology"/>
<feature type="coiled-coil region" evidence="10">
    <location>
        <begin position="89"/>
        <end position="187"/>
    </location>
</feature>
<evidence type="ECO:0000256" key="4">
    <source>
        <dbReference type="ARBA" id="ARBA00022490"/>
    </source>
</evidence>
<feature type="domain" description="DUF4515" evidence="12">
    <location>
        <begin position="81"/>
        <end position="270"/>
    </location>
</feature>
<evidence type="ECO:0000256" key="10">
    <source>
        <dbReference type="SAM" id="Coils"/>
    </source>
</evidence>
<feature type="region of interest" description="Disordered" evidence="11">
    <location>
        <begin position="1"/>
        <end position="27"/>
    </location>
</feature>
<evidence type="ECO:0000256" key="6">
    <source>
        <dbReference type="ARBA" id="ARBA00023069"/>
    </source>
</evidence>
<evidence type="ECO:0000313" key="14">
    <source>
        <dbReference type="Proteomes" id="UP000230750"/>
    </source>
</evidence>
<keyword evidence="7" id="KW-0206">Cytoskeleton</keyword>
<dbReference type="PANTHER" id="PTHR14845">
    <property type="entry name" value="COILED-COIL DOMAIN-CONTAINING 166"/>
    <property type="match status" value="1"/>
</dbReference>
<evidence type="ECO:0000256" key="1">
    <source>
        <dbReference type="ARBA" id="ARBA00004120"/>
    </source>
</evidence>
<dbReference type="PANTHER" id="PTHR14845:SF5">
    <property type="entry name" value="BASAL BODY-ORIENTATION FACTOR 1"/>
    <property type="match status" value="1"/>
</dbReference>
<dbReference type="STRING" id="307972.A0A2G8L3D0"/>
<dbReference type="Proteomes" id="UP000230750">
    <property type="component" value="Unassembled WGS sequence"/>
</dbReference>
<dbReference type="EMBL" id="MRZV01000235">
    <property type="protein sequence ID" value="PIK54752.1"/>
    <property type="molecule type" value="Genomic_DNA"/>
</dbReference>
<dbReference type="InterPro" id="IPR032777">
    <property type="entry name" value="DUF4515"/>
</dbReference>
<evidence type="ECO:0000256" key="3">
    <source>
        <dbReference type="ARBA" id="ARBA00015392"/>
    </source>
</evidence>
<comment type="caution">
    <text evidence="13">The sequence shown here is derived from an EMBL/GenBank/DDBJ whole genome shotgun (WGS) entry which is preliminary data.</text>
</comment>
<comment type="similarity">
    <text evidence="2">Belongs to the BBOF1 family.</text>
</comment>
<reference evidence="13 14" key="1">
    <citation type="journal article" date="2017" name="PLoS Biol.">
        <title>The sea cucumber genome provides insights into morphological evolution and visceral regeneration.</title>
        <authorList>
            <person name="Zhang X."/>
            <person name="Sun L."/>
            <person name="Yuan J."/>
            <person name="Sun Y."/>
            <person name="Gao Y."/>
            <person name="Zhang L."/>
            <person name="Li S."/>
            <person name="Dai H."/>
            <person name="Hamel J.F."/>
            <person name="Liu C."/>
            <person name="Yu Y."/>
            <person name="Liu S."/>
            <person name="Lin W."/>
            <person name="Guo K."/>
            <person name="Jin S."/>
            <person name="Xu P."/>
            <person name="Storey K.B."/>
            <person name="Huan P."/>
            <person name="Zhang T."/>
            <person name="Zhou Y."/>
            <person name="Zhang J."/>
            <person name="Lin C."/>
            <person name="Li X."/>
            <person name="Xing L."/>
            <person name="Huo D."/>
            <person name="Sun M."/>
            <person name="Wang L."/>
            <person name="Mercier A."/>
            <person name="Li F."/>
            <person name="Yang H."/>
            <person name="Xiang J."/>
        </authorList>
    </citation>
    <scope>NUCLEOTIDE SEQUENCE [LARGE SCALE GENOMIC DNA]</scope>
    <source>
        <strain evidence="13">Shaxun</strain>
        <tissue evidence="13">Muscle</tissue>
    </source>
</reference>
<comment type="subcellular location">
    <subcellularLocation>
        <location evidence="1">Cytoplasm</location>
        <location evidence="1">Cytoskeleton</location>
        <location evidence="1">Cilium basal body</location>
    </subcellularLocation>
</comment>
<feature type="compositionally biased region" description="Basic residues" evidence="11">
    <location>
        <begin position="1"/>
        <end position="23"/>
    </location>
</feature>
<evidence type="ECO:0000256" key="2">
    <source>
        <dbReference type="ARBA" id="ARBA00007508"/>
    </source>
</evidence>
<protein>
    <recommendedName>
        <fullName evidence="3">Basal body-orientation factor 1</fullName>
    </recommendedName>
    <alternativeName>
        <fullName evidence="9">Coiled-coil domain-containing protein 176</fullName>
    </alternativeName>
</protein>
<accession>A0A2G8L3D0</accession>
<organism evidence="13 14">
    <name type="scientific">Stichopus japonicus</name>
    <name type="common">Sea cucumber</name>
    <dbReference type="NCBI Taxonomy" id="307972"/>
    <lineage>
        <taxon>Eukaryota</taxon>
        <taxon>Metazoa</taxon>
        <taxon>Echinodermata</taxon>
        <taxon>Eleutherozoa</taxon>
        <taxon>Echinozoa</taxon>
        <taxon>Holothuroidea</taxon>
        <taxon>Aspidochirotacea</taxon>
        <taxon>Aspidochirotida</taxon>
        <taxon>Stichopodidae</taxon>
        <taxon>Apostichopus</taxon>
    </lineage>
</organism>